<comment type="subcellular location">
    <subcellularLocation>
        <location evidence="1">Membrane</location>
        <topology evidence="1">Multi-pass membrane protein</topology>
    </subcellularLocation>
</comment>
<organism evidence="11 12">
    <name type="scientific">Sinanodonta woodiana</name>
    <name type="common">Chinese pond mussel</name>
    <name type="synonym">Anodonta woodiana</name>
    <dbReference type="NCBI Taxonomy" id="1069815"/>
    <lineage>
        <taxon>Eukaryota</taxon>
        <taxon>Metazoa</taxon>
        <taxon>Spiralia</taxon>
        <taxon>Lophotrochozoa</taxon>
        <taxon>Mollusca</taxon>
        <taxon>Bivalvia</taxon>
        <taxon>Autobranchia</taxon>
        <taxon>Heteroconchia</taxon>
        <taxon>Palaeoheterodonta</taxon>
        <taxon>Unionida</taxon>
        <taxon>Unionoidea</taxon>
        <taxon>Unionidae</taxon>
        <taxon>Unioninae</taxon>
        <taxon>Sinanodonta</taxon>
    </lineage>
</organism>
<dbReference type="EMBL" id="JBJQND010000001">
    <property type="protein sequence ID" value="KAL3888001.1"/>
    <property type="molecule type" value="Genomic_DNA"/>
</dbReference>
<gene>
    <name evidence="11" type="ORF">ACJMK2_000385</name>
</gene>
<evidence type="ECO:0000256" key="7">
    <source>
        <dbReference type="ARBA" id="ARBA00023224"/>
    </source>
</evidence>
<evidence type="ECO:0000259" key="10">
    <source>
        <dbReference type="PROSITE" id="PS50262"/>
    </source>
</evidence>
<feature type="transmembrane region" description="Helical" evidence="9">
    <location>
        <begin position="38"/>
        <end position="66"/>
    </location>
</feature>
<feature type="transmembrane region" description="Helical" evidence="9">
    <location>
        <begin position="116"/>
        <end position="136"/>
    </location>
</feature>
<keyword evidence="3 9" id="KW-1133">Transmembrane helix</keyword>
<keyword evidence="6 8" id="KW-0675">Receptor</keyword>
<feature type="transmembrane region" description="Helical" evidence="9">
    <location>
        <begin position="157"/>
        <end position="180"/>
    </location>
</feature>
<keyword evidence="7 8" id="KW-0807">Transducer</keyword>
<evidence type="ECO:0000256" key="1">
    <source>
        <dbReference type="ARBA" id="ARBA00004141"/>
    </source>
</evidence>
<dbReference type="AlphaFoldDB" id="A0ABD3XR02"/>
<evidence type="ECO:0000256" key="9">
    <source>
        <dbReference type="SAM" id="Phobius"/>
    </source>
</evidence>
<keyword evidence="2 8" id="KW-0812">Transmembrane</keyword>
<evidence type="ECO:0000256" key="4">
    <source>
        <dbReference type="ARBA" id="ARBA00023040"/>
    </source>
</evidence>
<feature type="domain" description="G-protein coupled receptors family 1 profile" evidence="10">
    <location>
        <begin position="58"/>
        <end position="451"/>
    </location>
</feature>
<dbReference type="Pfam" id="PF00001">
    <property type="entry name" value="7tm_1"/>
    <property type="match status" value="1"/>
</dbReference>
<feature type="transmembrane region" description="Helical" evidence="9">
    <location>
        <begin position="430"/>
        <end position="454"/>
    </location>
</feature>
<dbReference type="GO" id="GO:0004930">
    <property type="term" value="F:G protein-coupled receptor activity"/>
    <property type="evidence" value="ECO:0007669"/>
    <property type="project" value="UniProtKB-KW"/>
</dbReference>
<evidence type="ECO:0000256" key="6">
    <source>
        <dbReference type="ARBA" id="ARBA00023170"/>
    </source>
</evidence>
<feature type="transmembrane region" description="Helical" evidence="9">
    <location>
        <begin position="389"/>
        <end position="410"/>
    </location>
</feature>
<dbReference type="Gene3D" id="1.20.1070.10">
    <property type="entry name" value="Rhodopsin 7-helix transmembrane proteins"/>
    <property type="match status" value="2"/>
</dbReference>
<dbReference type="PROSITE" id="PS00237">
    <property type="entry name" value="G_PROTEIN_RECEP_F1_1"/>
    <property type="match status" value="1"/>
</dbReference>
<evidence type="ECO:0000313" key="12">
    <source>
        <dbReference type="Proteomes" id="UP001634394"/>
    </source>
</evidence>
<keyword evidence="4 8" id="KW-0297">G-protein coupled receptor</keyword>
<keyword evidence="5 9" id="KW-0472">Membrane</keyword>
<sequence length="497" mass="56681">MNTSSVTERWQTLSDENAIVMNASSVTDLLQTLSDEKAILHIPAFIFIGLLMFTGFIGNAFVCYFYGCKAKENPTSCFIVGLAVLDLMNCALTMPMEIVDLRFFYMFPNAAVCKVLRTAAVIFTMSSVFILIAIATERYRRICHPFKKQITVFHAKFVCVISTVISIAISWPGLLFFSIVPVDVHINGSYIIHGYDCTTVKSESVRIYLLSFCALHIFLFVSATVVIIVLYVLVYRQISRGKKFRQKCKNQLEGSGEHQDLPNRQGKDTATSLSRITLEGINDAEMKKNIPKGISNVETACNTRVQLNCTNIVEETSVRNEERHFVDEYKKQDDITLQHEHDLISTDISDSVESVDENIRKCVNKNVNGHRFVPFSTQKKSKDASADKYTTIMLLITVIFIVSFLPYLVLAVWQSFSLDYLVNQITDWQLVLFSIGIHSYFLNSASNPFIYGFFNPQFRKYIAGVFVSTFKCREYRKTIRHLFQIIRNAHFFKCRGT</sequence>
<evidence type="ECO:0000256" key="8">
    <source>
        <dbReference type="RuleBase" id="RU000688"/>
    </source>
</evidence>
<comment type="similarity">
    <text evidence="8">Belongs to the G-protein coupled receptor 1 family.</text>
</comment>
<dbReference type="PANTHER" id="PTHR24238">
    <property type="entry name" value="G-PROTEIN COUPLED RECEPTOR"/>
    <property type="match status" value="1"/>
</dbReference>
<dbReference type="InterPro" id="IPR000276">
    <property type="entry name" value="GPCR_Rhodpsn"/>
</dbReference>
<keyword evidence="12" id="KW-1185">Reference proteome</keyword>
<dbReference type="EMBL" id="JBJQND010000001">
    <property type="protein sequence ID" value="KAL3888000.1"/>
    <property type="molecule type" value="Genomic_DNA"/>
</dbReference>
<feature type="transmembrane region" description="Helical" evidence="9">
    <location>
        <begin position="208"/>
        <end position="235"/>
    </location>
</feature>
<dbReference type="InterPro" id="IPR017452">
    <property type="entry name" value="GPCR_Rhodpsn_7TM"/>
</dbReference>
<evidence type="ECO:0000256" key="5">
    <source>
        <dbReference type="ARBA" id="ARBA00023136"/>
    </source>
</evidence>
<comment type="caution">
    <text evidence="11">The sequence shown here is derived from an EMBL/GenBank/DDBJ whole genome shotgun (WGS) entry which is preliminary data.</text>
</comment>
<reference evidence="11 12" key="1">
    <citation type="submission" date="2024-11" db="EMBL/GenBank/DDBJ databases">
        <title>Chromosome-level genome assembly of the freshwater bivalve Anodonta woodiana.</title>
        <authorList>
            <person name="Chen X."/>
        </authorList>
    </citation>
    <scope>NUCLEOTIDE SEQUENCE [LARGE SCALE GENOMIC DNA]</scope>
    <source>
        <strain evidence="11">MN2024</strain>
        <tissue evidence="11">Gills</tissue>
    </source>
</reference>
<dbReference type="Proteomes" id="UP001634394">
    <property type="component" value="Unassembled WGS sequence"/>
</dbReference>
<dbReference type="PROSITE" id="PS50262">
    <property type="entry name" value="G_PROTEIN_RECEP_F1_2"/>
    <property type="match status" value="1"/>
</dbReference>
<dbReference type="PRINTS" id="PR00237">
    <property type="entry name" value="GPCRRHODOPSN"/>
</dbReference>
<accession>A0ABD3XR02</accession>
<evidence type="ECO:0000256" key="3">
    <source>
        <dbReference type="ARBA" id="ARBA00022989"/>
    </source>
</evidence>
<name>A0ABD3XR02_SINWO</name>
<evidence type="ECO:0000256" key="2">
    <source>
        <dbReference type="ARBA" id="ARBA00022692"/>
    </source>
</evidence>
<dbReference type="SUPFAM" id="SSF81321">
    <property type="entry name" value="Family A G protein-coupled receptor-like"/>
    <property type="match status" value="1"/>
</dbReference>
<proteinExistence type="inferred from homology"/>
<feature type="transmembrane region" description="Helical" evidence="9">
    <location>
        <begin position="78"/>
        <end position="96"/>
    </location>
</feature>
<dbReference type="CDD" id="cd00637">
    <property type="entry name" value="7tm_classA_rhodopsin-like"/>
    <property type="match status" value="1"/>
</dbReference>
<dbReference type="PANTHER" id="PTHR24238:SF47">
    <property type="entry name" value="ECDYSTEROIDS_DOPAMINE RECEPTOR-RELATED"/>
    <property type="match status" value="1"/>
</dbReference>
<evidence type="ECO:0000313" key="11">
    <source>
        <dbReference type="EMBL" id="KAL3888001.1"/>
    </source>
</evidence>
<protein>
    <recommendedName>
        <fullName evidence="10">G-protein coupled receptors family 1 profile domain-containing protein</fullName>
    </recommendedName>
</protein>
<dbReference type="GO" id="GO:0016020">
    <property type="term" value="C:membrane"/>
    <property type="evidence" value="ECO:0007669"/>
    <property type="project" value="UniProtKB-SubCell"/>
</dbReference>